<dbReference type="GO" id="GO:0005758">
    <property type="term" value="C:mitochondrial intermembrane space"/>
    <property type="evidence" value="ECO:0007669"/>
    <property type="project" value="TreeGrafter"/>
</dbReference>
<sequence>MSFPAPPQAPPVWNHTAEQILAEADQLIAANTQLYDTIAAITEPTFENVFAPFVKAENEERGPESIITFYQQVSTDKAIRDASTQAEEKLQQAGIEASSRIDVYRVWEKLNANAAFQAKLDDESKRLLKKVMTTYKRDGLSLPEAARKEVKDLKKKYSNLTLLFNKNCNEELGFLLFTRAELDGVPADVVDGFPAEGDKVKMTYKYPDVLPVLKYATSEETRKRAFLGNQNKLPANEKLLAEIIAVRAELAQKLGYETFSDYVLEERMAKTKENVLSFLGDLKGKLKSGGEAEIAELLKLKNAHLKARGLPESTHYYIWDHSYYSNLMIEQQYLIDDQKISEYFPIQSVVPKILHLYETLFNLKFIQVDENRSVWHEDVIQFSVWKLDNAEPEFVGWVYFDMHPRDGKYGHACNISIVPGYTKADGSANYPVTVVLCNFSKPTKDKPALLKHSEVNTLLHEVGHAIHDLMGKTQHSRFHGTGVSWDFVEAPSQMLEYWTWSPSELKSLSAHYVTGEPITDDLVASLIKTKHVNGGLAGLRQLHFALFDMTLHTVKSAEEATALDLDALWNDMREEISLFENGDTVSKGYGSFNHIGGGGYASGYYGYLYSEVFAADIYYTLFKADPMNVANGIRYRDTILRRGGSRDEMDNLVELLGRAPNSAAFLTEMGVAN</sequence>
<dbReference type="GeneID" id="30146579"/>
<dbReference type="GO" id="GO:0006518">
    <property type="term" value="P:peptide metabolic process"/>
    <property type="evidence" value="ECO:0007669"/>
    <property type="project" value="TreeGrafter"/>
</dbReference>
<evidence type="ECO:0000256" key="7">
    <source>
        <dbReference type="ARBA" id="ARBA00022833"/>
    </source>
</evidence>
<dbReference type="AlphaFoldDB" id="A0A1E3QRI2"/>
<dbReference type="InterPro" id="IPR024080">
    <property type="entry name" value="Neurolysin/TOP_N"/>
</dbReference>
<protein>
    <recommendedName>
        <fullName evidence="10">Peptidase M3A/M3B catalytic domain-containing protein</fullName>
    </recommendedName>
</protein>
<keyword evidence="12" id="KW-1185">Reference proteome</keyword>
<evidence type="ECO:0000313" key="12">
    <source>
        <dbReference type="Proteomes" id="UP000094336"/>
    </source>
</evidence>
<dbReference type="InterPro" id="IPR024077">
    <property type="entry name" value="Neurolysin/TOP_dom2"/>
</dbReference>
<dbReference type="Proteomes" id="UP000094336">
    <property type="component" value="Unassembled WGS sequence"/>
</dbReference>
<name>A0A1E3QRI2_9ASCO</name>
<dbReference type="PANTHER" id="PTHR11804">
    <property type="entry name" value="PROTEASE M3 THIMET OLIGOPEPTIDASE-RELATED"/>
    <property type="match status" value="1"/>
</dbReference>
<dbReference type="Pfam" id="PF01432">
    <property type="entry name" value="Peptidase_M3"/>
    <property type="match status" value="1"/>
</dbReference>
<evidence type="ECO:0000256" key="4">
    <source>
        <dbReference type="ARBA" id="ARBA00022670"/>
    </source>
</evidence>
<dbReference type="InterPro" id="IPR024079">
    <property type="entry name" value="MetalloPept_cat_dom_sf"/>
</dbReference>
<dbReference type="CDD" id="cd06455">
    <property type="entry name" value="M3A_TOP"/>
    <property type="match status" value="1"/>
</dbReference>
<evidence type="ECO:0000259" key="10">
    <source>
        <dbReference type="Pfam" id="PF01432"/>
    </source>
</evidence>
<evidence type="ECO:0000256" key="1">
    <source>
        <dbReference type="ARBA" id="ARBA00004496"/>
    </source>
</evidence>
<keyword evidence="4 9" id="KW-0645">Protease</keyword>
<keyword evidence="3" id="KW-0963">Cytoplasm</keyword>
<evidence type="ECO:0000256" key="3">
    <source>
        <dbReference type="ARBA" id="ARBA00022490"/>
    </source>
</evidence>
<comment type="cofactor">
    <cofactor evidence="9">
        <name>Zn(2+)</name>
        <dbReference type="ChEBI" id="CHEBI:29105"/>
    </cofactor>
    <text evidence="9">Binds 1 zinc ion.</text>
</comment>
<evidence type="ECO:0000256" key="9">
    <source>
        <dbReference type="RuleBase" id="RU003435"/>
    </source>
</evidence>
<keyword evidence="8 9" id="KW-0482">Metalloprotease</keyword>
<reference evidence="12" key="1">
    <citation type="submission" date="2016-05" db="EMBL/GenBank/DDBJ databases">
        <title>Comparative genomics of biotechnologically important yeasts.</title>
        <authorList>
            <consortium name="DOE Joint Genome Institute"/>
            <person name="Riley R."/>
            <person name="Haridas S."/>
            <person name="Wolfe K.H."/>
            <person name="Lopes M.R."/>
            <person name="Hittinger C.T."/>
            <person name="Goker M."/>
            <person name="Salamov A."/>
            <person name="Wisecaver J."/>
            <person name="Long T.M."/>
            <person name="Aerts A.L."/>
            <person name="Barry K."/>
            <person name="Choi C."/>
            <person name="Clum A."/>
            <person name="Coughlan A.Y."/>
            <person name="Deshpande S."/>
            <person name="Douglass A.P."/>
            <person name="Hanson S.J."/>
            <person name="Klenk H.-P."/>
            <person name="Labutti K."/>
            <person name="Lapidus A."/>
            <person name="Lindquist E."/>
            <person name="Lipzen A."/>
            <person name="Meier-Kolthoff J.P."/>
            <person name="Ohm R.A."/>
            <person name="Otillar R.P."/>
            <person name="Pangilinan J."/>
            <person name="Peng Y."/>
            <person name="Rokas A."/>
            <person name="Rosa C.A."/>
            <person name="Scheuner C."/>
            <person name="Sibirny A.A."/>
            <person name="Slot J.C."/>
            <person name="Stielow J.B."/>
            <person name="Sun H."/>
            <person name="Kurtzman C.P."/>
            <person name="Blackwell M."/>
            <person name="Grigoriev I.V."/>
            <person name="Jeffries T.W."/>
        </authorList>
    </citation>
    <scope>NUCLEOTIDE SEQUENCE [LARGE SCALE GENOMIC DNA]</scope>
    <source>
        <strain evidence="12">NRRL Y-12698</strain>
    </source>
</reference>
<evidence type="ECO:0000313" key="11">
    <source>
        <dbReference type="EMBL" id="ODQ80313.1"/>
    </source>
</evidence>
<keyword evidence="5 9" id="KW-0479">Metal-binding</keyword>
<dbReference type="Gene3D" id="3.40.390.10">
    <property type="entry name" value="Collagenase (Catalytic Domain)"/>
    <property type="match status" value="1"/>
</dbReference>
<proteinExistence type="inferred from homology"/>
<dbReference type="OrthoDB" id="534666at2759"/>
<dbReference type="GO" id="GO:0004222">
    <property type="term" value="F:metalloendopeptidase activity"/>
    <property type="evidence" value="ECO:0007669"/>
    <property type="project" value="InterPro"/>
</dbReference>
<feature type="domain" description="Peptidase M3A/M3B catalytic" evidence="10">
    <location>
        <begin position="212"/>
        <end position="670"/>
    </location>
</feature>
<dbReference type="Gene3D" id="1.20.1050.40">
    <property type="entry name" value="Endopeptidase. Chain P, domain 1"/>
    <property type="match status" value="1"/>
</dbReference>
<organism evidence="11 12">
    <name type="scientific">Babjeviella inositovora NRRL Y-12698</name>
    <dbReference type="NCBI Taxonomy" id="984486"/>
    <lineage>
        <taxon>Eukaryota</taxon>
        <taxon>Fungi</taxon>
        <taxon>Dikarya</taxon>
        <taxon>Ascomycota</taxon>
        <taxon>Saccharomycotina</taxon>
        <taxon>Pichiomycetes</taxon>
        <taxon>Serinales incertae sedis</taxon>
        <taxon>Babjeviella</taxon>
    </lineage>
</organism>
<dbReference type="SUPFAM" id="SSF55486">
    <property type="entry name" value="Metalloproteases ('zincins'), catalytic domain"/>
    <property type="match status" value="1"/>
</dbReference>
<keyword evidence="7 9" id="KW-0862">Zinc</keyword>
<gene>
    <name evidence="11" type="ORF">BABINDRAFT_161269</name>
</gene>
<evidence type="ECO:0000256" key="6">
    <source>
        <dbReference type="ARBA" id="ARBA00022801"/>
    </source>
</evidence>
<dbReference type="EMBL" id="KV454430">
    <property type="protein sequence ID" value="ODQ80313.1"/>
    <property type="molecule type" value="Genomic_DNA"/>
</dbReference>
<dbReference type="STRING" id="984486.A0A1E3QRI2"/>
<dbReference type="Gene3D" id="1.10.1370.10">
    <property type="entry name" value="Neurolysin, domain 3"/>
    <property type="match status" value="1"/>
</dbReference>
<comment type="subcellular location">
    <subcellularLocation>
        <location evidence="1">Cytoplasm</location>
    </subcellularLocation>
</comment>
<comment type="similarity">
    <text evidence="2 9">Belongs to the peptidase M3 family.</text>
</comment>
<dbReference type="GO" id="GO:0006508">
    <property type="term" value="P:proteolysis"/>
    <property type="evidence" value="ECO:0007669"/>
    <property type="project" value="UniProtKB-KW"/>
</dbReference>
<evidence type="ECO:0000256" key="8">
    <source>
        <dbReference type="ARBA" id="ARBA00023049"/>
    </source>
</evidence>
<dbReference type="FunFam" id="1.20.1050.40:FF:000001">
    <property type="entry name" value="Thimet oligopeptidase 1"/>
    <property type="match status" value="1"/>
</dbReference>
<dbReference type="RefSeq" id="XP_018985641.1">
    <property type="nucleotide sequence ID" value="XM_019128726.1"/>
</dbReference>
<dbReference type="GO" id="GO:0046872">
    <property type="term" value="F:metal ion binding"/>
    <property type="evidence" value="ECO:0007669"/>
    <property type="project" value="UniProtKB-UniRule"/>
</dbReference>
<keyword evidence="6 9" id="KW-0378">Hydrolase</keyword>
<accession>A0A1E3QRI2</accession>
<evidence type="ECO:0000256" key="5">
    <source>
        <dbReference type="ARBA" id="ARBA00022723"/>
    </source>
</evidence>
<dbReference type="PANTHER" id="PTHR11804:SF84">
    <property type="entry name" value="SACCHAROLYSIN"/>
    <property type="match status" value="1"/>
</dbReference>
<dbReference type="FunFam" id="3.40.390.10:FF:000006">
    <property type="entry name" value="Thimet oligopeptidase 1"/>
    <property type="match status" value="1"/>
</dbReference>
<dbReference type="InterPro" id="IPR001567">
    <property type="entry name" value="Pept_M3A_M3B_dom"/>
</dbReference>
<dbReference type="InterPro" id="IPR045090">
    <property type="entry name" value="Pept_M3A_M3B"/>
</dbReference>
<evidence type="ECO:0000256" key="2">
    <source>
        <dbReference type="ARBA" id="ARBA00006040"/>
    </source>
</evidence>